<dbReference type="EMBL" id="LBQZ01000037">
    <property type="protein sequence ID" value="KKP87763.1"/>
    <property type="molecule type" value="Genomic_DNA"/>
</dbReference>
<name>A0A0G0D354_9BACT</name>
<gene>
    <name evidence="2" type="ORF">UR91_C0037G0002</name>
</gene>
<reference evidence="2 3" key="1">
    <citation type="journal article" date="2015" name="Nature">
        <title>rRNA introns, odd ribosomes, and small enigmatic genomes across a large radiation of phyla.</title>
        <authorList>
            <person name="Brown C.T."/>
            <person name="Hug L.A."/>
            <person name="Thomas B.C."/>
            <person name="Sharon I."/>
            <person name="Castelle C.J."/>
            <person name="Singh A."/>
            <person name="Wilkins M.J."/>
            <person name="Williams K.H."/>
            <person name="Banfield J.F."/>
        </authorList>
    </citation>
    <scope>NUCLEOTIDE SEQUENCE [LARGE SCALE GENOMIC DNA]</scope>
</reference>
<keyword evidence="1" id="KW-0472">Membrane</keyword>
<evidence type="ECO:0000256" key="1">
    <source>
        <dbReference type="SAM" id="Phobius"/>
    </source>
</evidence>
<sequence length="119" mass="13918">MQINKITKITIIVLAFTTIFFAYLYFSSCVKFRNAEKIIASQQVNEKVLSFSQLFFDKVLQGTKEVSFDDRLRLENAVRALNDKEIFDSWTKFTGAKDQTQIQKNFYSLFQLLLKKITP</sequence>
<dbReference type="Proteomes" id="UP000034798">
    <property type="component" value="Unassembled WGS sequence"/>
</dbReference>
<evidence type="ECO:0000313" key="3">
    <source>
        <dbReference type="Proteomes" id="UP000034798"/>
    </source>
</evidence>
<proteinExistence type="predicted"/>
<feature type="transmembrane region" description="Helical" evidence="1">
    <location>
        <begin position="6"/>
        <end position="26"/>
    </location>
</feature>
<comment type="caution">
    <text evidence="2">The sequence shown here is derived from an EMBL/GenBank/DDBJ whole genome shotgun (WGS) entry which is preliminary data.</text>
</comment>
<evidence type="ECO:0000313" key="2">
    <source>
        <dbReference type="EMBL" id="KKP87763.1"/>
    </source>
</evidence>
<accession>A0A0G0D354</accession>
<protein>
    <submittedName>
        <fullName evidence="2">Uncharacterized protein</fullName>
    </submittedName>
</protein>
<organism evidence="2 3">
    <name type="scientific">Candidatus Nomurabacteria bacterium GW2011_GWC2_35_8</name>
    <dbReference type="NCBI Taxonomy" id="1618752"/>
    <lineage>
        <taxon>Bacteria</taxon>
        <taxon>Candidatus Nomuraibacteriota</taxon>
    </lineage>
</organism>
<keyword evidence="1" id="KW-0812">Transmembrane</keyword>
<keyword evidence="1" id="KW-1133">Transmembrane helix</keyword>
<dbReference type="AlphaFoldDB" id="A0A0G0D354"/>